<accession>C5FRI2</accession>
<feature type="region of interest" description="Disordered" evidence="1">
    <location>
        <begin position="1"/>
        <end position="33"/>
    </location>
</feature>
<dbReference type="VEuPathDB" id="FungiDB:MCYG_05304"/>
<evidence type="ECO:0000313" key="3">
    <source>
        <dbReference type="Proteomes" id="UP000002035"/>
    </source>
</evidence>
<dbReference type="HOGENOM" id="CLU_1981138_0_0_1"/>
<protein>
    <submittedName>
        <fullName evidence="2">Uncharacterized protein</fullName>
    </submittedName>
</protein>
<proteinExistence type="predicted"/>
<evidence type="ECO:0000256" key="1">
    <source>
        <dbReference type="SAM" id="MobiDB-lite"/>
    </source>
</evidence>
<dbReference type="GeneID" id="9228561"/>
<dbReference type="RefSeq" id="XP_002845435.1">
    <property type="nucleotide sequence ID" value="XM_002845389.1"/>
</dbReference>
<dbReference type="EMBL" id="DS995705">
    <property type="protein sequence ID" value="EEQ32485.1"/>
    <property type="molecule type" value="Genomic_DNA"/>
</dbReference>
<reference evidence="3" key="1">
    <citation type="journal article" date="2012" name="MBio">
        <title>Comparative genome analysis of Trichophyton rubrum and related dermatophytes reveals candidate genes involved in infection.</title>
        <authorList>
            <person name="Martinez D.A."/>
            <person name="Oliver B.G."/>
            <person name="Graeser Y."/>
            <person name="Goldberg J.M."/>
            <person name="Li W."/>
            <person name="Martinez-Rossi N.M."/>
            <person name="Monod M."/>
            <person name="Shelest E."/>
            <person name="Barton R.C."/>
            <person name="Birch E."/>
            <person name="Brakhage A.A."/>
            <person name="Chen Z."/>
            <person name="Gurr S.J."/>
            <person name="Heiman D."/>
            <person name="Heitman J."/>
            <person name="Kosti I."/>
            <person name="Rossi A."/>
            <person name="Saif S."/>
            <person name="Samalova M."/>
            <person name="Saunders C.W."/>
            <person name="Shea T."/>
            <person name="Summerbell R.C."/>
            <person name="Xu J."/>
            <person name="Young S."/>
            <person name="Zeng Q."/>
            <person name="Birren B.W."/>
            <person name="Cuomo C.A."/>
            <person name="White T.C."/>
        </authorList>
    </citation>
    <scope>NUCLEOTIDE SEQUENCE [LARGE SCALE GENOMIC DNA]</scope>
    <source>
        <strain evidence="3">ATCC MYA-4605 / CBS 113480</strain>
    </source>
</reference>
<dbReference type="AlphaFoldDB" id="C5FRI2"/>
<sequence length="126" mass="13556">MSSKQASYKVRSQKKFTHSSENSPKKLGRAGRRTCGDACAKWEWSVRIGGRGVMGSLSLQPATAYVGGSLLPDSSVWLTVLPERGWAGMDDEYGDGPDVGRLSLGHSCIVLTDLVLLSGNKQSVRD</sequence>
<organism evidence="2 3">
    <name type="scientific">Arthroderma otae (strain ATCC MYA-4605 / CBS 113480)</name>
    <name type="common">Microsporum canis</name>
    <dbReference type="NCBI Taxonomy" id="554155"/>
    <lineage>
        <taxon>Eukaryota</taxon>
        <taxon>Fungi</taxon>
        <taxon>Dikarya</taxon>
        <taxon>Ascomycota</taxon>
        <taxon>Pezizomycotina</taxon>
        <taxon>Eurotiomycetes</taxon>
        <taxon>Eurotiomycetidae</taxon>
        <taxon>Onygenales</taxon>
        <taxon>Arthrodermataceae</taxon>
        <taxon>Microsporum</taxon>
    </lineage>
</organism>
<keyword evidence="3" id="KW-1185">Reference proteome</keyword>
<gene>
    <name evidence="2" type="ORF">MCYG_05304</name>
</gene>
<name>C5FRI2_ARTOC</name>
<evidence type="ECO:0000313" key="2">
    <source>
        <dbReference type="EMBL" id="EEQ32485.1"/>
    </source>
</evidence>
<dbReference type="Proteomes" id="UP000002035">
    <property type="component" value="Unassembled WGS sequence"/>
</dbReference>